<dbReference type="PROSITE" id="PS50237">
    <property type="entry name" value="HECT"/>
    <property type="match status" value="1"/>
</dbReference>
<dbReference type="InterPro" id="IPR035983">
    <property type="entry name" value="Hect_E3_ubiquitin_ligase"/>
</dbReference>
<dbReference type="SMART" id="SM00119">
    <property type="entry name" value="HECTc"/>
    <property type="match status" value="1"/>
</dbReference>
<feature type="domain" description="HECT" evidence="7">
    <location>
        <begin position="251"/>
        <end position="358"/>
    </location>
</feature>
<comment type="caution">
    <text evidence="4">Lacks conserved residue(s) required for the propagation of feature annotation.</text>
</comment>
<evidence type="ECO:0000256" key="1">
    <source>
        <dbReference type="ARBA" id="ARBA00022786"/>
    </source>
</evidence>
<feature type="region of interest" description="Disordered" evidence="6">
    <location>
        <begin position="34"/>
        <end position="69"/>
    </location>
</feature>
<dbReference type="SUPFAM" id="SSF56204">
    <property type="entry name" value="Hect, E3 ligase catalytic domain"/>
    <property type="match status" value="1"/>
</dbReference>
<dbReference type="PANTHER" id="PTHR22589:SF29">
    <property type="entry name" value="MITOCHONDRIAL CARNITINE O-ACETYLTRANSFERASE-RELATED"/>
    <property type="match status" value="1"/>
</dbReference>
<dbReference type="Gene3D" id="3.90.1750.10">
    <property type="entry name" value="Hect, E3 ligase catalytic domains"/>
    <property type="match status" value="1"/>
</dbReference>
<reference evidence="8 9" key="1">
    <citation type="submission" date="2018-08" db="EMBL/GenBank/DDBJ databases">
        <title>Aphanomyces genome sequencing and annotation.</title>
        <authorList>
            <person name="Minardi D."/>
            <person name="Oidtmann B."/>
            <person name="Van Der Giezen M."/>
            <person name="Studholme D.J."/>
        </authorList>
    </citation>
    <scope>NUCLEOTIDE SEQUENCE [LARGE SCALE GENOMIC DNA]</scope>
    <source>
        <strain evidence="8 9">Kv</strain>
    </source>
</reference>
<dbReference type="VEuPathDB" id="FungiDB:H257_13107"/>
<feature type="compositionally biased region" description="Pro residues" evidence="6">
    <location>
        <begin position="38"/>
        <end position="49"/>
    </location>
</feature>
<comment type="similarity">
    <text evidence="5">Belongs to the carnitine/choline acetyltransferase family.</text>
</comment>
<organism evidence="8 9">
    <name type="scientific">Aphanomyces astaci</name>
    <name type="common">Crayfish plague agent</name>
    <dbReference type="NCBI Taxonomy" id="112090"/>
    <lineage>
        <taxon>Eukaryota</taxon>
        <taxon>Sar</taxon>
        <taxon>Stramenopiles</taxon>
        <taxon>Oomycota</taxon>
        <taxon>Saprolegniomycetes</taxon>
        <taxon>Saprolegniales</taxon>
        <taxon>Verrucalvaceae</taxon>
        <taxon>Aphanomyces</taxon>
    </lineage>
</organism>
<sequence length="710" mass="79571">MRKQWVRLHDIHGVVRWTRRFLDAAQVPDAHVIQMNTPPLPSTPPPLPPSSSGNLSPVVESPRTTHQSSIDCASPNDLLQKLNQAPTEDCHVIMWQPLDSTPANVTVLGSVVPPATASSLLEISKLPFYMKYAWFLHQVHDLVVPYDELHIKVKVMRDAIVQEAVENLVSYPPRALCAIVRYEFTGESAQDAGAVQREWCYLCPISGSITLGRYMLVSEGLLVEANGLFVVLNREDNSYFINPNSSHAWRLLYLLEHDNAQDLALTFSVSETHGHNTVVEVELVENGHLRGVTDANKAEYVRLMVRYLVFGRVEAQLSALLQGVYDVVPPELLMPFDHKELILCGLAEVDVADWKANTVTSSNLDNSSPLQVVPTMTKTFDAQDTLPKLPIPELADSLKHYARSVSVLQTPEEHAATQKKIDSFLAHDGAALQEKLIEYAKDKNSFIEDFWYEAYFNYKASVVLNVNPFFVLEDDPTPSRANQVSRATSLIVSSLKVPTYFIHALRTETMKPDVWRTTPLCMNQFRMLFATARCPTETNDAVQVAPNSKHIVIVCRNQFYWFDVMWEDGTAAITEREIMDNLRRIVDDANSRPPATVSSSAVGVLTTEHRVSWAKLRKIDRALFLVCLDHTSPPTASDFASTALHGTYEIVQGHQTGTCMNRWYDKLQIIVCDNGVAGVNFEHSVVDGHTVLRFASDVFTDTVIRYSSVL</sequence>
<dbReference type="PROSITE" id="PS00440">
    <property type="entry name" value="ACYLTRANSF_C_2"/>
    <property type="match status" value="1"/>
</dbReference>
<evidence type="ECO:0000256" key="5">
    <source>
        <dbReference type="RuleBase" id="RU003801"/>
    </source>
</evidence>
<dbReference type="EMBL" id="QUSZ01004570">
    <property type="protein sequence ID" value="RHY13667.1"/>
    <property type="molecule type" value="Genomic_DNA"/>
</dbReference>
<evidence type="ECO:0000256" key="3">
    <source>
        <dbReference type="PIRSR" id="PIRSR600542-1"/>
    </source>
</evidence>
<evidence type="ECO:0000259" key="7">
    <source>
        <dbReference type="PROSITE" id="PS50237"/>
    </source>
</evidence>
<evidence type="ECO:0000313" key="9">
    <source>
        <dbReference type="Proteomes" id="UP000265427"/>
    </source>
</evidence>
<evidence type="ECO:0000313" key="8">
    <source>
        <dbReference type="EMBL" id="RHY13667.1"/>
    </source>
</evidence>
<dbReference type="SUPFAM" id="SSF52777">
    <property type="entry name" value="CoA-dependent acyltransferases"/>
    <property type="match status" value="1"/>
</dbReference>
<dbReference type="GO" id="GO:0009437">
    <property type="term" value="P:carnitine metabolic process"/>
    <property type="evidence" value="ECO:0007669"/>
    <property type="project" value="TreeGrafter"/>
</dbReference>
<evidence type="ECO:0000256" key="2">
    <source>
        <dbReference type="ARBA" id="ARBA00023315"/>
    </source>
</evidence>
<dbReference type="InterPro" id="IPR000542">
    <property type="entry name" value="Carn_acyl_trans"/>
</dbReference>
<dbReference type="InterPro" id="IPR042572">
    <property type="entry name" value="Carn_acyl_trans_N"/>
</dbReference>
<dbReference type="GO" id="GO:0005739">
    <property type="term" value="C:mitochondrion"/>
    <property type="evidence" value="ECO:0007669"/>
    <property type="project" value="TreeGrafter"/>
</dbReference>
<keyword evidence="5" id="KW-0808">Transferase</keyword>
<accession>A0A397B0R6</accession>
<dbReference type="GO" id="GO:0004092">
    <property type="term" value="F:carnitine O-acetyltransferase activity"/>
    <property type="evidence" value="ECO:0007669"/>
    <property type="project" value="TreeGrafter"/>
</dbReference>
<dbReference type="InterPro" id="IPR000569">
    <property type="entry name" value="HECT_dom"/>
</dbReference>
<gene>
    <name evidence="8" type="ORF">DYB36_006353</name>
</gene>
<dbReference type="GO" id="GO:0004842">
    <property type="term" value="F:ubiquitin-protein transferase activity"/>
    <property type="evidence" value="ECO:0007669"/>
    <property type="project" value="InterPro"/>
</dbReference>
<dbReference type="InterPro" id="IPR039551">
    <property type="entry name" value="Cho/carn_acyl_trans"/>
</dbReference>
<dbReference type="PANTHER" id="PTHR22589">
    <property type="entry name" value="CARNITINE O-ACYLTRANSFERASE"/>
    <property type="match status" value="1"/>
</dbReference>
<feature type="active site" description="Proton acceptor" evidence="3">
    <location>
        <position position="683"/>
    </location>
</feature>
<proteinExistence type="inferred from homology"/>
<dbReference type="Pfam" id="PF00755">
    <property type="entry name" value="Carn_acyltransf"/>
    <property type="match status" value="1"/>
</dbReference>
<keyword evidence="2 5" id="KW-0012">Acyltransferase</keyword>
<dbReference type="VEuPathDB" id="FungiDB:H257_13106"/>
<dbReference type="InterPro" id="IPR042231">
    <property type="entry name" value="Cho/carn_acyl_trans_2"/>
</dbReference>
<keyword evidence="1 4" id="KW-0833">Ubl conjugation pathway</keyword>
<evidence type="ECO:0000256" key="6">
    <source>
        <dbReference type="SAM" id="MobiDB-lite"/>
    </source>
</evidence>
<dbReference type="Gene3D" id="3.30.559.70">
    <property type="entry name" value="Choline/Carnitine o-acyltransferase, domain 2"/>
    <property type="match status" value="1"/>
</dbReference>
<protein>
    <recommendedName>
        <fullName evidence="7">HECT domain-containing protein</fullName>
    </recommendedName>
</protein>
<dbReference type="AlphaFoldDB" id="A0A397B0R6"/>
<dbReference type="Pfam" id="PF00632">
    <property type="entry name" value="HECT"/>
    <property type="match status" value="1"/>
</dbReference>
<dbReference type="PROSITE" id="PS00439">
    <property type="entry name" value="ACYLTRANSF_C_1"/>
    <property type="match status" value="1"/>
</dbReference>
<comment type="caution">
    <text evidence="8">The sequence shown here is derived from an EMBL/GenBank/DDBJ whole genome shotgun (WGS) entry which is preliminary data.</text>
</comment>
<dbReference type="Proteomes" id="UP000265427">
    <property type="component" value="Unassembled WGS sequence"/>
</dbReference>
<name>A0A397B0R6_APHAT</name>
<evidence type="ECO:0000256" key="4">
    <source>
        <dbReference type="PROSITE-ProRule" id="PRU00104"/>
    </source>
</evidence>
<dbReference type="Gene3D" id="1.10.275.20">
    <property type="entry name" value="Choline/Carnitine o-acyltransferase"/>
    <property type="match status" value="1"/>
</dbReference>